<comment type="caution">
    <text evidence="5">The sequence shown here is derived from an EMBL/GenBank/DDBJ whole genome shotgun (WGS) entry which is preliminary data.</text>
</comment>
<dbReference type="AlphaFoldDB" id="A0AB34J6C0"/>
<dbReference type="Gene3D" id="2.130.10.10">
    <property type="entry name" value="YVTN repeat-like/Quinoprotein amine dehydrogenase"/>
    <property type="match status" value="3"/>
</dbReference>
<evidence type="ECO:0008006" key="7">
    <source>
        <dbReference type="Google" id="ProtNLM"/>
    </source>
</evidence>
<evidence type="ECO:0000313" key="5">
    <source>
        <dbReference type="EMBL" id="KAL1514844.1"/>
    </source>
</evidence>
<dbReference type="SUPFAM" id="SSF50978">
    <property type="entry name" value="WD40 repeat-like"/>
    <property type="match status" value="1"/>
</dbReference>
<accession>A0AB34J6C0</accession>
<evidence type="ECO:0000256" key="4">
    <source>
        <dbReference type="SAM" id="MobiDB-lite"/>
    </source>
</evidence>
<dbReference type="InterPro" id="IPR036322">
    <property type="entry name" value="WD40_repeat_dom_sf"/>
</dbReference>
<keyword evidence="1 3" id="KW-0853">WD repeat</keyword>
<proteinExistence type="predicted"/>
<organism evidence="5 6">
    <name type="scientific">Prymnesium parvum</name>
    <name type="common">Toxic golden alga</name>
    <dbReference type="NCBI Taxonomy" id="97485"/>
    <lineage>
        <taxon>Eukaryota</taxon>
        <taxon>Haptista</taxon>
        <taxon>Haptophyta</taxon>
        <taxon>Prymnesiophyceae</taxon>
        <taxon>Prymnesiales</taxon>
        <taxon>Prymnesiaceae</taxon>
        <taxon>Prymnesium</taxon>
    </lineage>
</organism>
<feature type="compositionally biased region" description="Gly residues" evidence="4">
    <location>
        <begin position="295"/>
        <end position="304"/>
    </location>
</feature>
<dbReference type="PANTHER" id="PTHR44666:SF1">
    <property type="entry name" value="WD REPEAT-CONTAINING PROTEIN 53"/>
    <property type="match status" value="1"/>
</dbReference>
<dbReference type="InterPro" id="IPR042453">
    <property type="entry name" value="WDR53"/>
</dbReference>
<feature type="region of interest" description="Disordered" evidence="4">
    <location>
        <begin position="286"/>
        <end position="314"/>
    </location>
</feature>
<dbReference type="EMBL" id="JBGBPQ010000012">
    <property type="protein sequence ID" value="KAL1514844.1"/>
    <property type="molecule type" value="Genomic_DNA"/>
</dbReference>
<dbReference type="SMART" id="SM00320">
    <property type="entry name" value="WD40"/>
    <property type="match status" value="4"/>
</dbReference>
<dbReference type="PROSITE" id="PS00678">
    <property type="entry name" value="WD_REPEATS_1"/>
    <property type="match status" value="1"/>
</dbReference>
<dbReference type="PROSITE" id="PS50082">
    <property type="entry name" value="WD_REPEATS_2"/>
    <property type="match status" value="1"/>
</dbReference>
<dbReference type="InterPro" id="IPR015943">
    <property type="entry name" value="WD40/YVTN_repeat-like_dom_sf"/>
</dbReference>
<feature type="repeat" description="WD" evidence="3">
    <location>
        <begin position="5"/>
        <end position="45"/>
    </location>
</feature>
<reference evidence="5 6" key="1">
    <citation type="journal article" date="2024" name="Science">
        <title>Giant polyketide synthase enzymes in the biosynthesis of giant marine polyether toxins.</title>
        <authorList>
            <person name="Fallon T.R."/>
            <person name="Shende V.V."/>
            <person name="Wierzbicki I.H."/>
            <person name="Pendleton A.L."/>
            <person name="Watervoot N.F."/>
            <person name="Auber R.P."/>
            <person name="Gonzalez D.J."/>
            <person name="Wisecaver J.H."/>
            <person name="Moore B.S."/>
        </authorList>
    </citation>
    <scope>NUCLEOTIDE SEQUENCE [LARGE SCALE GENOMIC DNA]</scope>
    <source>
        <strain evidence="5 6">12B1</strain>
    </source>
</reference>
<keyword evidence="6" id="KW-1185">Reference proteome</keyword>
<evidence type="ECO:0000256" key="3">
    <source>
        <dbReference type="PROSITE-ProRule" id="PRU00221"/>
    </source>
</evidence>
<name>A0AB34J6C0_PRYPA</name>
<dbReference type="InterPro" id="IPR019775">
    <property type="entry name" value="WD40_repeat_CS"/>
</dbReference>
<sequence length="366" mass="36438">MPWGLSGHRGAVLCLDSPGGGTLASGSDDGTVRIWDLAAGRAVRALLPPTARPVNAVSLGRPATAASSLAFAAVGAELVGFDLRAPGVLLRHATPLLPASRDDLAHLALSASGRVLAAADDAGDVMLYDVAAAAALPPLRGAHHSVCSSLAFSPCADDLLCSGGMDLRCVQWECRRAAPREEWSLLAQEEAAAAPPLLNPRYVHCVSYAPDGAAIALALGDGSVELRRAVGGDLIGAAAAHRAAASQAHFAPELGGGGGGGVPLITAGDDACLGLWSAEGLAGAAGRGKRRRTGGGEWAGGARGGDGEEGEGGTPLLRHIVTVSTPEKPNWIAAASAAGGSASGVVCVASNAEVILVYTVGESSLT</sequence>
<evidence type="ECO:0000256" key="1">
    <source>
        <dbReference type="ARBA" id="ARBA00022574"/>
    </source>
</evidence>
<dbReference type="InterPro" id="IPR001680">
    <property type="entry name" value="WD40_rpt"/>
</dbReference>
<gene>
    <name evidence="5" type="ORF">AB1Y20_003929</name>
</gene>
<dbReference type="PROSITE" id="PS50294">
    <property type="entry name" value="WD_REPEATS_REGION"/>
    <property type="match status" value="1"/>
</dbReference>
<dbReference type="Pfam" id="PF00400">
    <property type="entry name" value="WD40"/>
    <property type="match status" value="1"/>
</dbReference>
<keyword evidence="2" id="KW-0677">Repeat</keyword>
<evidence type="ECO:0000256" key="2">
    <source>
        <dbReference type="ARBA" id="ARBA00022737"/>
    </source>
</evidence>
<dbReference type="PANTHER" id="PTHR44666">
    <property type="entry name" value="WD REPEAT-CONTAINING PROTEIN 53"/>
    <property type="match status" value="1"/>
</dbReference>
<evidence type="ECO:0000313" key="6">
    <source>
        <dbReference type="Proteomes" id="UP001515480"/>
    </source>
</evidence>
<dbReference type="Proteomes" id="UP001515480">
    <property type="component" value="Unassembled WGS sequence"/>
</dbReference>
<protein>
    <recommendedName>
        <fullName evidence="7">Target of rapamycin complex subunit LST8</fullName>
    </recommendedName>
</protein>